<gene>
    <name evidence="2" type="ORF">LQ327_01680</name>
</gene>
<organism evidence="2 3">
    <name type="scientific">Actinomycetospora endophytica</name>
    <dbReference type="NCBI Taxonomy" id="2291215"/>
    <lineage>
        <taxon>Bacteria</taxon>
        <taxon>Bacillati</taxon>
        <taxon>Actinomycetota</taxon>
        <taxon>Actinomycetes</taxon>
        <taxon>Pseudonocardiales</taxon>
        <taxon>Pseudonocardiaceae</taxon>
        <taxon>Actinomycetospora</taxon>
    </lineage>
</organism>
<feature type="transmembrane region" description="Helical" evidence="1">
    <location>
        <begin position="49"/>
        <end position="75"/>
    </location>
</feature>
<evidence type="ECO:0008006" key="4">
    <source>
        <dbReference type="Google" id="ProtNLM"/>
    </source>
</evidence>
<dbReference type="RefSeq" id="WP_230729793.1">
    <property type="nucleotide sequence ID" value="NZ_JAJNDB010000001.1"/>
</dbReference>
<keyword evidence="1" id="KW-0472">Membrane</keyword>
<proteinExistence type="predicted"/>
<evidence type="ECO:0000313" key="3">
    <source>
        <dbReference type="Proteomes" id="UP001199469"/>
    </source>
</evidence>
<reference evidence="2 3" key="1">
    <citation type="submission" date="2021-11" db="EMBL/GenBank/DDBJ databases">
        <title>Draft genome sequence of Actinomycetospora sp. SF1 isolated from the rhizosphere soil.</title>
        <authorList>
            <person name="Duangmal K."/>
            <person name="Chantavorakit T."/>
        </authorList>
    </citation>
    <scope>NUCLEOTIDE SEQUENCE [LARGE SCALE GENOMIC DNA]</scope>
    <source>
        <strain evidence="2 3">TBRC 5722</strain>
    </source>
</reference>
<keyword evidence="1" id="KW-0812">Transmembrane</keyword>
<feature type="transmembrane region" description="Helical" evidence="1">
    <location>
        <begin position="20"/>
        <end position="43"/>
    </location>
</feature>
<comment type="caution">
    <text evidence="2">The sequence shown here is derived from an EMBL/GenBank/DDBJ whole genome shotgun (WGS) entry which is preliminary data.</text>
</comment>
<keyword evidence="1" id="KW-1133">Transmembrane helix</keyword>
<evidence type="ECO:0000313" key="2">
    <source>
        <dbReference type="EMBL" id="MCD2192102.1"/>
    </source>
</evidence>
<evidence type="ECO:0000256" key="1">
    <source>
        <dbReference type="SAM" id="Phobius"/>
    </source>
</evidence>
<protein>
    <recommendedName>
        <fullName evidence="4">RDD family protein</fullName>
    </recommendedName>
</protein>
<accession>A0ABS8P1G5</accession>
<sequence>MKTEPTVPAFRYDAGLRAVIWTDALLSALVAAAAMLSPVVIVFPPPPEAATVIGVVVLVAALLLAALGAVTAALLGARMAAGHGHIPPGLRLPLPAAMRPDLPGPGQSVAAPPRSRWAKTTHRWAA</sequence>
<name>A0ABS8P1G5_9PSEU</name>
<dbReference type="EMBL" id="JAJNDB010000001">
    <property type="protein sequence ID" value="MCD2192102.1"/>
    <property type="molecule type" value="Genomic_DNA"/>
</dbReference>
<dbReference type="Proteomes" id="UP001199469">
    <property type="component" value="Unassembled WGS sequence"/>
</dbReference>
<keyword evidence="3" id="KW-1185">Reference proteome</keyword>